<proteinExistence type="predicted"/>
<dbReference type="InterPro" id="IPR027417">
    <property type="entry name" value="P-loop_NTPase"/>
</dbReference>
<evidence type="ECO:0000313" key="3">
    <source>
        <dbReference type="EMBL" id="KAG5478908.1"/>
    </source>
</evidence>
<name>A0A836HCG4_LEIEN</name>
<comment type="caution">
    <text evidence="3">The sequence shown here is derived from an EMBL/GenBank/DDBJ whole genome shotgun (WGS) entry which is preliminary data.</text>
</comment>
<dbReference type="PANTHER" id="PTHR10799">
    <property type="entry name" value="SNF2/RAD54 HELICASE FAMILY"/>
    <property type="match status" value="1"/>
</dbReference>
<dbReference type="GO" id="GO:0005524">
    <property type="term" value="F:ATP binding"/>
    <property type="evidence" value="ECO:0007669"/>
    <property type="project" value="InterPro"/>
</dbReference>
<accession>A0A836HCG4</accession>
<feature type="compositionally biased region" description="Gly residues" evidence="1">
    <location>
        <begin position="388"/>
        <end position="397"/>
    </location>
</feature>
<evidence type="ECO:0000313" key="4">
    <source>
        <dbReference type="Proteomes" id="UP000674179"/>
    </source>
</evidence>
<organism evidence="3 4">
    <name type="scientific">Leishmania enriettii</name>
    <dbReference type="NCBI Taxonomy" id="5663"/>
    <lineage>
        <taxon>Eukaryota</taxon>
        <taxon>Discoba</taxon>
        <taxon>Euglenozoa</taxon>
        <taxon>Kinetoplastea</taxon>
        <taxon>Metakinetoplastina</taxon>
        <taxon>Trypanosomatida</taxon>
        <taxon>Trypanosomatidae</taxon>
        <taxon>Leishmaniinae</taxon>
        <taxon>Leishmania</taxon>
    </lineage>
</organism>
<dbReference type="Pfam" id="PF00176">
    <property type="entry name" value="SNF2-rel_dom"/>
    <property type="match status" value="1"/>
</dbReference>
<sequence length="443" mass="50014">MSRQMERELRTFRPVLIIAPLSTLSHWAGELQRFGRRYTSVSVPPFAAGADAAGRFTVYVLNGSRSERESRMKELFAHAERLMKQPPAPSSASRTDPFVLGRPAAKPPTPVLLIPHDMLTKTLSGAVRQNRRVDWHLVTVDDTQRIKCASSALFKKVCELHSVPRLVLTGTPLQDNTAELFSLLRLLAPHAFVSSELVEQLDSALLAASQSSALEYRKLHILLCRRVHRLLMPFILRREKSILKTALPPIRDYAVLCPSLPFQSAQLEEVQRKHQAGTLTGNPHIQYRKILLHPYTTQALFHVDEEVVRTSGRLLMLDFMMRLLQRTRHTFLVLCGWTLMLDIVEALCGMRGIHYVRLDGRTSVAQREAEIRGFNRPMNSPSGVAEEAGGGSSGAEGGNTAFRPRHNSRHRTSTEAQASHQAWMAREMGKTSRRCRRRRRVAF</sequence>
<feature type="domain" description="SNF2 N-terminal" evidence="2">
    <location>
        <begin position="11"/>
        <end position="265"/>
    </location>
</feature>
<dbReference type="OrthoDB" id="278690at2759"/>
<dbReference type="KEGG" id="lenr:94172688"/>
<feature type="compositionally biased region" description="Basic residues" evidence="1">
    <location>
        <begin position="431"/>
        <end position="443"/>
    </location>
</feature>
<gene>
    <name evidence="3" type="ORF">CUR178_05489</name>
</gene>
<evidence type="ECO:0000256" key="1">
    <source>
        <dbReference type="SAM" id="MobiDB-lite"/>
    </source>
</evidence>
<keyword evidence="4" id="KW-1185">Reference proteome</keyword>
<dbReference type="Gene3D" id="3.40.50.300">
    <property type="entry name" value="P-loop containing nucleotide triphosphate hydrolases"/>
    <property type="match status" value="1"/>
</dbReference>
<evidence type="ECO:0000259" key="2">
    <source>
        <dbReference type="Pfam" id="PF00176"/>
    </source>
</evidence>
<feature type="region of interest" description="Disordered" evidence="1">
    <location>
        <begin position="374"/>
        <end position="443"/>
    </location>
</feature>
<reference evidence="3 4" key="1">
    <citation type="submission" date="2021-02" db="EMBL/GenBank/DDBJ databases">
        <title>Leishmania (Mundinia) enrietti genome sequencing and assembly.</title>
        <authorList>
            <person name="Almutairi H."/>
            <person name="Gatherer D."/>
        </authorList>
    </citation>
    <scope>NUCLEOTIDE SEQUENCE [LARGE SCALE GENOMIC DNA]</scope>
    <source>
        <strain evidence="3">CUR178</strain>
    </source>
</reference>
<dbReference type="InterPro" id="IPR038718">
    <property type="entry name" value="SNF2-like_sf"/>
</dbReference>
<dbReference type="SUPFAM" id="SSF52540">
    <property type="entry name" value="P-loop containing nucleoside triphosphate hydrolases"/>
    <property type="match status" value="1"/>
</dbReference>
<dbReference type="GeneID" id="94172688"/>
<dbReference type="Gene3D" id="3.40.50.10810">
    <property type="entry name" value="Tandem AAA-ATPase domain"/>
    <property type="match status" value="1"/>
</dbReference>
<dbReference type="Proteomes" id="UP000674179">
    <property type="component" value="Chromosome 23"/>
</dbReference>
<dbReference type="InterPro" id="IPR000330">
    <property type="entry name" value="SNF2_N"/>
</dbReference>
<protein>
    <recommendedName>
        <fullName evidence="2">SNF2 N-terminal domain-containing protein</fullName>
    </recommendedName>
</protein>
<dbReference type="EMBL" id="JAFHKP010000023">
    <property type="protein sequence ID" value="KAG5478908.1"/>
    <property type="molecule type" value="Genomic_DNA"/>
</dbReference>
<dbReference type="RefSeq" id="XP_067692966.1">
    <property type="nucleotide sequence ID" value="XM_067837178.1"/>
</dbReference>
<dbReference type="AlphaFoldDB" id="A0A836HCG4"/>